<feature type="region of interest" description="Disordered" evidence="1">
    <location>
        <begin position="1"/>
        <end position="71"/>
    </location>
</feature>
<feature type="transmembrane region" description="Helical" evidence="2">
    <location>
        <begin position="232"/>
        <end position="254"/>
    </location>
</feature>
<keyword evidence="2" id="KW-0472">Membrane</keyword>
<dbReference type="AlphaFoldDB" id="A0A9Q9U5D5"/>
<dbReference type="PANTHER" id="PTHR33927">
    <property type="entry name" value="TRANSMEMBRANE PROTEIN"/>
    <property type="match status" value="1"/>
</dbReference>
<reference evidence="3" key="1">
    <citation type="submission" date="2019-05" db="EMBL/GenBank/DDBJ databases">
        <authorList>
            <person name="Piombo E."/>
        </authorList>
    </citation>
    <scope>NUCLEOTIDE SEQUENCE</scope>
    <source>
        <strain evidence="3">C2S</strain>
    </source>
</reference>
<keyword evidence="2" id="KW-0812">Transmembrane</keyword>
<feature type="transmembrane region" description="Helical" evidence="2">
    <location>
        <begin position="308"/>
        <end position="325"/>
    </location>
</feature>
<gene>
    <name evidence="3" type="ORF">C2S_14115</name>
</gene>
<dbReference type="EMBL" id="CABFJX010000029">
    <property type="protein sequence ID" value="VTT59386.1"/>
    <property type="molecule type" value="Genomic_DNA"/>
</dbReference>
<evidence type="ECO:0000256" key="1">
    <source>
        <dbReference type="SAM" id="MobiDB-lite"/>
    </source>
</evidence>
<name>A0A9Q9U5D5_FUSFU</name>
<keyword evidence="2" id="KW-1133">Transmembrane helix</keyword>
<protein>
    <recommendedName>
        <fullName evidence="5">Non-ribosomal peptide synthetase</fullName>
    </recommendedName>
</protein>
<evidence type="ECO:0000313" key="4">
    <source>
        <dbReference type="Proteomes" id="UP000760494"/>
    </source>
</evidence>
<feature type="transmembrane region" description="Helical" evidence="2">
    <location>
        <begin position="106"/>
        <end position="123"/>
    </location>
</feature>
<evidence type="ECO:0000313" key="3">
    <source>
        <dbReference type="EMBL" id="VTT59386.1"/>
    </source>
</evidence>
<feature type="transmembrane region" description="Helical" evidence="2">
    <location>
        <begin position="266"/>
        <end position="287"/>
    </location>
</feature>
<comment type="caution">
    <text evidence="3">The sequence shown here is derived from an EMBL/GenBank/DDBJ whole genome shotgun (WGS) entry which is preliminary data.</text>
</comment>
<dbReference type="PANTHER" id="PTHR33927:SF1">
    <property type="entry name" value="TRANSMEMBRANE PROTEIN"/>
    <property type="match status" value="1"/>
</dbReference>
<proteinExistence type="predicted"/>
<evidence type="ECO:0000256" key="2">
    <source>
        <dbReference type="SAM" id="Phobius"/>
    </source>
</evidence>
<dbReference type="Proteomes" id="UP000760494">
    <property type="component" value="Unassembled WGS sequence"/>
</dbReference>
<feature type="transmembrane region" description="Helical" evidence="2">
    <location>
        <begin position="201"/>
        <end position="220"/>
    </location>
</feature>
<feature type="compositionally biased region" description="Polar residues" evidence="1">
    <location>
        <begin position="45"/>
        <end position="63"/>
    </location>
</feature>
<accession>A0A9Q9U5D5</accession>
<evidence type="ECO:0008006" key="5">
    <source>
        <dbReference type="Google" id="ProtNLM"/>
    </source>
</evidence>
<dbReference type="InterPro" id="IPR052979">
    <property type="entry name" value="Adenylate-forming_domain"/>
</dbReference>
<feature type="compositionally biased region" description="Basic and acidic residues" evidence="1">
    <location>
        <begin position="20"/>
        <end position="30"/>
    </location>
</feature>
<sequence>MRMQRDSAELPPLGSQSIGHNDDDNAEKGLCDASQSPPTIPPSAHISSEATSTVNETIDPSRTSIERPAKPVPMPNLKVTKSIRVIDKSVSRWVLFHLWFNTYRKLFLLCTSLNLTAMISAELGHFSYAIHNSGAMVLGNLLFAVLMRNELFLRLLYTMAIYGLRSWAPLRLRLAATSTLQHIGGLHSGCGLSAAVYDCLINLQLLLLMQIGSWFILKTIHMIRNRGMQHSSVIATGAITSTLICISVLSALPWLRNNHHNTFERYHRFVGWLGIAMTWVFVILSNLNDINRRKGQSDVSIILGGQELWFAFFITILVALPWATLREVSVQVELPSPRLAIIRFNRGMQQGLVGRISRTAVKEFHAFGIISEGIESPYHYMVCGVQGDFTKRILSHPPTTLWTRELKFTGIGHASAMYKRGIRICTGTGIGAALSTCIQSPDWFLIWIGSDQEKAFGVTICDLIQKHIDPKRMILWDTKKEGRRPDTMQLLKETWVRFEAEVVFITSNRKGNDEIMQGCYTANIPAFGTLWDF</sequence>
<organism evidence="3 4">
    <name type="scientific">Fusarium fujikuroi</name>
    <name type="common">Bakanae and foot rot disease fungus</name>
    <name type="synonym">Gibberella fujikuroi</name>
    <dbReference type="NCBI Taxonomy" id="5127"/>
    <lineage>
        <taxon>Eukaryota</taxon>
        <taxon>Fungi</taxon>
        <taxon>Dikarya</taxon>
        <taxon>Ascomycota</taxon>
        <taxon>Pezizomycotina</taxon>
        <taxon>Sordariomycetes</taxon>
        <taxon>Hypocreomycetidae</taxon>
        <taxon>Hypocreales</taxon>
        <taxon>Nectriaceae</taxon>
        <taxon>Fusarium</taxon>
        <taxon>Fusarium fujikuroi species complex</taxon>
    </lineage>
</organism>